<evidence type="ECO:0000256" key="2">
    <source>
        <dbReference type="SAM" id="Phobius"/>
    </source>
</evidence>
<feature type="compositionally biased region" description="Acidic residues" evidence="1">
    <location>
        <begin position="868"/>
        <end position="878"/>
    </location>
</feature>
<dbReference type="AlphaFoldDB" id="A0A182JNI7"/>
<name>A0A182JNI7_9DIPT</name>
<reference evidence="4" key="2">
    <citation type="submission" date="2020-05" db="UniProtKB">
        <authorList>
            <consortium name="EnsemblMetazoa"/>
        </authorList>
    </citation>
    <scope>IDENTIFICATION</scope>
    <source>
        <strain evidence="4">ACHKN1017</strain>
    </source>
</reference>
<dbReference type="EnsemblMetazoa" id="ACHR000071-RA">
    <property type="protein sequence ID" value="ACHR000071-PA"/>
    <property type="gene ID" value="ACHR000071"/>
</dbReference>
<feature type="transmembrane region" description="Helical" evidence="2">
    <location>
        <begin position="520"/>
        <end position="540"/>
    </location>
</feature>
<evidence type="ECO:0000256" key="1">
    <source>
        <dbReference type="SAM" id="MobiDB-lite"/>
    </source>
</evidence>
<dbReference type="InterPro" id="IPR012334">
    <property type="entry name" value="Pectin_lyas_fold"/>
</dbReference>
<keyword evidence="2" id="KW-1133">Transmembrane helix</keyword>
<feature type="region of interest" description="Disordered" evidence="1">
    <location>
        <begin position="755"/>
        <end position="878"/>
    </location>
</feature>
<dbReference type="STRING" id="43041.A0A182JNI7"/>
<evidence type="ECO:0000313" key="5">
    <source>
        <dbReference type="Proteomes" id="UP000075881"/>
    </source>
</evidence>
<dbReference type="Gene3D" id="2.160.20.10">
    <property type="entry name" value="Single-stranded right-handed beta-helix, Pectin lyase-like"/>
    <property type="match status" value="1"/>
</dbReference>
<protein>
    <submittedName>
        <fullName evidence="4">Uncharacterized protein</fullName>
    </submittedName>
</protein>
<feature type="signal peptide" evidence="3">
    <location>
        <begin position="1"/>
        <end position="19"/>
    </location>
</feature>
<keyword evidence="2" id="KW-0812">Transmembrane</keyword>
<dbReference type="VEuPathDB" id="VectorBase:ACHR000071"/>
<reference evidence="5" key="1">
    <citation type="submission" date="2013-03" db="EMBL/GenBank/DDBJ databases">
        <title>The Genome Sequence of Anopheles christyi ACHKN1017.</title>
        <authorList>
            <consortium name="The Broad Institute Genomics Platform"/>
            <person name="Neafsey D.E."/>
            <person name="Besansky N."/>
            <person name="Walker B."/>
            <person name="Young S.K."/>
            <person name="Zeng Q."/>
            <person name="Gargeya S."/>
            <person name="Fitzgerald M."/>
            <person name="Haas B."/>
            <person name="Abouelleil A."/>
            <person name="Allen A.W."/>
            <person name="Alvarado L."/>
            <person name="Arachchi H.M."/>
            <person name="Berlin A.M."/>
            <person name="Chapman S.B."/>
            <person name="Gainer-Dewar J."/>
            <person name="Goldberg J."/>
            <person name="Griggs A."/>
            <person name="Gujja S."/>
            <person name="Hansen M."/>
            <person name="Howarth C."/>
            <person name="Imamovic A."/>
            <person name="Ireland A."/>
            <person name="Larimer J."/>
            <person name="McCowan C."/>
            <person name="Murphy C."/>
            <person name="Pearson M."/>
            <person name="Poon T.W."/>
            <person name="Priest M."/>
            <person name="Roberts A."/>
            <person name="Saif S."/>
            <person name="Shea T."/>
            <person name="Sisk P."/>
            <person name="Sykes S."/>
            <person name="Wortman J."/>
            <person name="Nusbaum C."/>
            <person name="Birren B."/>
        </authorList>
    </citation>
    <scope>NUCLEOTIDE SEQUENCE [LARGE SCALE GENOMIC DNA]</scope>
    <source>
        <strain evidence="5">ACHKN1017</strain>
    </source>
</reference>
<organism evidence="4 5">
    <name type="scientific">Anopheles christyi</name>
    <dbReference type="NCBI Taxonomy" id="43041"/>
    <lineage>
        <taxon>Eukaryota</taxon>
        <taxon>Metazoa</taxon>
        <taxon>Ecdysozoa</taxon>
        <taxon>Arthropoda</taxon>
        <taxon>Hexapoda</taxon>
        <taxon>Insecta</taxon>
        <taxon>Pterygota</taxon>
        <taxon>Neoptera</taxon>
        <taxon>Endopterygota</taxon>
        <taxon>Diptera</taxon>
        <taxon>Nematocera</taxon>
        <taxon>Culicoidea</taxon>
        <taxon>Culicidae</taxon>
        <taxon>Anophelinae</taxon>
        <taxon>Anopheles</taxon>
    </lineage>
</organism>
<evidence type="ECO:0000256" key="3">
    <source>
        <dbReference type="SAM" id="SignalP"/>
    </source>
</evidence>
<keyword evidence="2" id="KW-0472">Membrane</keyword>
<keyword evidence="3" id="KW-0732">Signal</keyword>
<feature type="compositionally biased region" description="Acidic residues" evidence="1">
    <location>
        <begin position="774"/>
        <end position="788"/>
    </location>
</feature>
<dbReference type="SUPFAM" id="SSF52058">
    <property type="entry name" value="L domain-like"/>
    <property type="match status" value="1"/>
</dbReference>
<accession>A0A182JNI7</accession>
<keyword evidence="5" id="KW-1185">Reference proteome</keyword>
<evidence type="ECO:0000313" key="4">
    <source>
        <dbReference type="EnsemblMetazoa" id="ACHR000071-PA"/>
    </source>
</evidence>
<proteinExistence type="predicted"/>
<feature type="chain" id="PRO_5008124488" evidence="3">
    <location>
        <begin position="20"/>
        <end position="878"/>
    </location>
</feature>
<dbReference type="Proteomes" id="UP000075881">
    <property type="component" value="Unassembled WGS sequence"/>
</dbReference>
<sequence>MGSCQLSGWLLLMLAIASATLPCYSAASAVSICSSLCTCTNQSFATVDCSLGGASNRTDPADPIVLDGQLLLPASATALHIKLIAGGQLIMRKDFFKQNNVNHLSIDGSESLTGSSDTVVEFQEGALCNNNGQFPEILVTNVGRLVMHKNISCRAHLLNITHVKDVLLKSEFLSVDEAELFIQDVNNLQIEPNALGGSTSSRVEILRTTIESLPKLGASFRLLSFNECNISEINTHALDAYEIEHIEFVACRLTSLRARAVTERLLSDSLIFRGCYIHRIEGQFVNGSGLKNLLLESNTINDIAAGAFTFTNINTLVAGNHIIRTGKEWLHPRDWVNVTIAGNSFGEFNGILLKDRKRIDETDGASVQCYFGNNTITNALPESFAFGRSSCHIGATHFGRECDCTYDGWLRNLFGLLDLEPLPSTVTSSVSCQVEESLRYCFNRSDAPSNDTSSSTAGQVNVKYFLMEFCQKEGSKKCSSYTSGEETANRKPPPLIPFDKIDSLDEGGDGGFLVDNVIPISAAIVFMVLMIIAILTLCIYRRKTNDPQQTMTMQTASRQGTIRSASLTRSAFTPADRRIIANALNWIRDSYDTEIWSEINTPMQLLLAPAQNGGLIEEKVKVQLIGSILDSLKRHEISATQIVALNGILFRQLGPPAAPELVENVRPNSDNNDELGHIYDELQPNRARLHHVGLLGDYAAPLDHGGVTVVPEGIYSEPVLHDQRLLQRNGDNRTLISPYAIGDATVQRNNPIGIEGNLPDVIRPTGNSWKANTEDEDLDDEDEDEIDGEAERKTMLRPMDFGDGGGVGSSQAPTYAISLKQLKRPHRGNTPPPLPAGTSGDDQPDSNDGNRSEHSGSSMQTVRIEDMTIADDDGREQR</sequence>